<dbReference type="Proteomes" id="UP000595278">
    <property type="component" value="Chromosome"/>
</dbReference>
<dbReference type="EMBL" id="CP067393">
    <property type="protein sequence ID" value="QQP84915.1"/>
    <property type="molecule type" value="Genomic_DNA"/>
</dbReference>
<dbReference type="InterPro" id="IPR002569">
    <property type="entry name" value="Met_Sox_Rdtase_MsrA_dom"/>
</dbReference>
<protein>
    <recommendedName>
        <fullName evidence="5">Peptide methionine sulfoxide reductase MsrA</fullName>
        <shortName evidence="5">Protein-methionine-S-oxide reductase</shortName>
        <ecNumber evidence="5">1.8.4.11</ecNumber>
    </recommendedName>
    <alternativeName>
        <fullName evidence="5">Peptide-methionine (S)-S-oxide reductase</fullName>
        <shortName evidence="5">Peptide Met(O) reductase</shortName>
    </alternativeName>
</protein>
<evidence type="ECO:0000256" key="3">
    <source>
        <dbReference type="ARBA" id="ARBA00047806"/>
    </source>
</evidence>
<reference evidence="7 8" key="1">
    <citation type="submission" date="2021-01" db="EMBL/GenBank/DDBJ databases">
        <title>Entomomonas sp. F2A isolated from a house cricket (Acheta domesticus).</title>
        <authorList>
            <person name="Spergser J."/>
            <person name="Busse H.-J."/>
        </authorList>
    </citation>
    <scope>NUCLEOTIDE SEQUENCE [LARGE SCALE GENOMIC DNA]</scope>
    <source>
        <strain evidence="7 8">F2A</strain>
    </source>
</reference>
<feature type="active site" evidence="5">
    <location>
        <position position="27"/>
    </location>
</feature>
<gene>
    <name evidence="5 7" type="primary">msrA</name>
    <name evidence="7" type="ORF">JHT90_10975</name>
</gene>
<dbReference type="InterPro" id="IPR036509">
    <property type="entry name" value="Met_Sox_Rdtase_MsrA_sf"/>
</dbReference>
<dbReference type="InterPro" id="IPR050162">
    <property type="entry name" value="MsrA_MetSO_reductase"/>
</dbReference>
<comment type="catalytic activity">
    <reaction evidence="4 5">
        <text>[thioredoxin]-disulfide + L-methionine + H2O = L-methionine (S)-S-oxide + [thioredoxin]-dithiol</text>
        <dbReference type="Rhea" id="RHEA:19993"/>
        <dbReference type="Rhea" id="RHEA-COMP:10698"/>
        <dbReference type="Rhea" id="RHEA-COMP:10700"/>
        <dbReference type="ChEBI" id="CHEBI:15377"/>
        <dbReference type="ChEBI" id="CHEBI:29950"/>
        <dbReference type="ChEBI" id="CHEBI:50058"/>
        <dbReference type="ChEBI" id="CHEBI:57844"/>
        <dbReference type="ChEBI" id="CHEBI:58772"/>
        <dbReference type="EC" id="1.8.4.11"/>
    </reaction>
</comment>
<dbReference type="FunFam" id="3.30.1060.10:FF:000001">
    <property type="entry name" value="Peptide methionine sulfoxide reductase MsrA"/>
    <property type="match status" value="1"/>
</dbReference>
<dbReference type="GO" id="GO:0008113">
    <property type="term" value="F:peptide-methionine (S)-S-oxide reductase activity"/>
    <property type="evidence" value="ECO:0007669"/>
    <property type="project" value="UniProtKB-UniRule"/>
</dbReference>
<sequence>MSCKQLTKEDLANLSDRLEKVVFGMGCFWGVERLFWQQEGVLGTAVGYAGGHTANPSYEEVCGGNTGHAEVVIVVYDPEIISFDELLKIFWENHDPTQGMRQGNDIGSQYRSVIYCYSEQQLEEALASKETYQQQLSAKGYRTITTEIKQAPEFYFAEQYHQRYLQKNPNGYCGLKGTGVECVF</sequence>
<comment type="catalytic activity">
    <reaction evidence="3 5">
        <text>L-methionyl-[protein] + [thioredoxin]-disulfide + H2O = L-methionyl-(S)-S-oxide-[protein] + [thioredoxin]-dithiol</text>
        <dbReference type="Rhea" id="RHEA:14217"/>
        <dbReference type="Rhea" id="RHEA-COMP:10698"/>
        <dbReference type="Rhea" id="RHEA-COMP:10700"/>
        <dbReference type="Rhea" id="RHEA-COMP:12313"/>
        <dbReference type="Rhea" id="RHEA-COMP:12315"/>
        <dbReference type="ChEBI" id="CHEBI:15377"/>
        <dbReference type="ChEBI" id="CHEBI:16044"/>
        <dbReference type="ChEBI" id="CHEBI:29950"/>
        <dbReference type="ChEBI" id="CHEBI:44120"/>
        <dbReference type="ChEBI" id="CHEBI:50058"/>
        <dbReference type="EC" id="1.8.4.11"/>
    </reaction>
</comment>
<dbReference type="SUPFAM" id="SSF55068">
    <property type="entry name" value="Peptide methionine sulfoxide reductase"/>
    <property type="match status" value="1"/>
</dbReference>
<dbReference type="EC" id="1.8.4.11" evidence="5"/>
<evidence type="ECO:0000256" key="1">
    <source>
        <dbReference type="ARBA" id="ARBA00005591"/>
    </source>
</evidence>
<dbReference type="PANTHER" id="PTHR42799:SF2">
    <property type="entry name" value="MITOCHONDRIAL PEPTIDE METHIONINE SULFOXIDE REDUCTASE"/>
    <property type="match status" value="1"/>
</dbReference>
<dbReference type="HAMAP" id="MF_01401">
    <property type="entry name" value="MsrA"/>
    <property type="match status" value="1"/>
</dbReference>
<keyword evidence="2 5" id="KW-0560">Oxidoreductase</keyword>
<name>A0A974NDS7_9GAMM</name>
<dbReference type="AlphaFoldDB" id="A0A974NDS7"/>
<proteinExistence type="inferred from homology"/>
<evidence type="ECO:0000256" key="2">
    <source>
        <dbReference type="ARBA" id="ARBA00023002"/>
    </source>
</evidence>
<organism evidence="7 8">
    <name type="scientific">Entomomonas asaccharolytica</name>
    <dbReference type="NCBI Taxonomy" id="2785331"/>
    <lineage>
        <taxon>Bacteria</taxon>
        <taxon>Pseudomonadati</taxon>
        <taxon>Pseudomonadota</taxon>
        <taxon>Gammaproteobacteria</taxon>
        <taxon>Pseudomonadales</taxon>
        <taxon>Pseudomonadaceae</taxon>
        <taxon>Entomomonas</taxon>
    </lineage>
</organism>
<dbReference type="Pfam" id="PF01625">
    <property type="entry name" value="PMSR"/>
    <property type="match status" value="1"/>
</dbReference>
<dbReference type="KEGG" id="eaz:JHT90_10975"/>
<dbReference type="GO" id="GO:0034599">
    <property type="term" value="P:cellular response to oxidative stress"/>
    <property type="evidence" value="ECO:0007669"/>
    <property type="project" value="TreeGrafter"/>
</dbReference>
<evidence type="ECO:0000313" key="7">
    <source>
        <dbReference type="EMBL" id="QQP84915.1"/>
    </source>
</evidence>
<dbReference type="NCBIfam" id="TIGR00401">
    <property type="entry name" value="msrA"/>
    <property type="match status" value="1"/>
</dbReference>
<dbReference type="GO" id="GO:0005737">
    <property type="term" value="C:cytoplasm"/>
    <property type="evidence" value="ECO:0007669"/>
    <property type="project" value="TreeGrafter"/>
</dbReference>
<evidence type="ECO:0000313" key="8">
    <source>
        <dbReference type="Proteomes" id="UP000595278"/>
    </source>
</evidence>
<comment type="function">
    <text evidence="5">Has an important function as a repair enzyme for proteins that have been inactivated by oxidation. Catalyzes the reversible oxidation-reduction of methionine sulfoxide in proteins to methionine.</text>
</comment>
<keyword evidence="8" id="KW-1185">Reference proteome</keyword>
<accession>A0A974NDS7</accession>
<feature type="domain" description="Peptide methionine sulphoxide reductase MsrA" evidence="6">
    <location>
        <begin position="20"/>
        <end position="173"/>
    </location>
</feature>
<dbReference type="PANTHER" id="PTHR42799">
    <property type="entry name" value="MITOCHONDRIAL PEPTIDE METHIONINE SULFOXIDE REDUCTASE"/>
    <property type="match status" value="1"/>
</dbReference>
<evidence type="ECO:0000256" key="5">
    <source>
        <dbReference type="HAMAP-Rule" id="MF_01401"/>
    </source>
</evidence>
<dbReference type="Gene3D" id="3.30.1060.10">
    <property type="entry name" value="Peptide methionine sulphoxide reductase MsrA"/>
    <property type="match status" value="1"/>
</dbReference>
<evidence type="ECO:0000256" key="4">
    <source>
        <dbReference type="ARBA" id="ARBA00048782"/>
    </source>
</evidence>
<evidence type="ECO:0000259" key="6">
    <source>
        <dbReference type="Pfam" id="PF01625"/>
    </source>
</evidence>
<comment type="similarity">
    <text evidence="1 5">Belongs to the MsrA Met sulfoxide reductase family.</text>
</comment>